<accession>G5EG07</accession>
<dbReference type="OrthoDB" id="10041953at2759"/>
<evidence type="ECO:0000313" key="6">
    <source>
        <dbReference type="WormBase" id="C04E12.7"/>
    </source>
</evidence>
<evidence type="ECO:0000313" key="4">
    <source>
        <dbReference type="EMBL" id="CCD62929.1"/>
    </source>
</evidence>
<dbReference type="AGR" id="WB:WBGene00015437"/>
<evidence type="ECO:0000256" key="1">
    <source>
        <dbReference type="ARBA" id="ARBA00005350"/>
    </source>
</evidence>
<evidence type="ECO:0000313" key="3">
    <source>
        <dbReference type="EMBL" id="ABQ01578.1"/>
    </source>
</evidence>
<dbReference type="InterPro" id="IPR025659">
    <property type="entry name" value="Tubby-like_C"/>
</dbReference>
<reference evidence="4" key="4">
    <citation type="submission" date="2024-10" db="EMBL/GenBank/DDBJ databases">
        <authorList>
            <consortium name="WormBase Consortium"/>
            <person name="WormBase"/>
        </authorList>
    </citation>
    <scope>NUCLEOTIDE SEQUENCE</scope>
    <source>
        <strain evidence="4">Bristol N2</strain>
    </source>
</reference>
<sequence length="251" mass="27547">MEQPLMPPAPPSYVASQSQAITTQPGASIPMPPGTIVIEALPPVEGIPGGLEYLAYLDTIMVHQFLEPIEIRTGWETKNKYAIKKICYQKRQCCGAERAFVMHIVDNFNKEVLTVKRERHCCGCCCWLGSTNKSTIESPSMGLLGTVLLGHGCTNSHCNVLDKDEELLFLVDGQGCCTYCCCDDKAFTIKTPDTYKRIGAITKKWGGIIREAYTDADTFAVTFPADLDVKAKALLLATTFVIDFAEFESSG</sequence>
<evidence type="ECO:0000256" key="2">
    <source>
        <dbReference type="RuleBase" id="RU363116"/>
    </source>
</evidence>
<evidence type="ECO:0000313" key="5">
    <source>
        <dbReference type="Proteomes" id="UP000001940"/>
    </source>
</evidence>
<keyword evidence="2" id="KW-0564">Palmitate</keyword>
<reference evidence="4 5" key="1">
    <citation type="journal article" date="1998" name="Science">
        <title>Genome sequence of the nematode C. elegans: a platform for investigating biology.</title>
        <authorList>
            <consortium name="The C. elegans sequencing consortium"/>
            <person name="Sulson J.E."/>
            <person name="Waterston R."/>
        </authorList>
    </citation>
    <scope>NUCLEOTIDE SEQUENCE [LARGE SCALE GENOMIC DNA]</scope>
    <source>
        <strain evidence="4 5">Bristol N2</strain>
    </source>
</reference>
<dbReference type="FunCoup" id="G5EG07">
    <property type="interactions" value="1009"/>
</dbReference>
<name>G5EG07_CAEEL</name>
<dbReference type="EMBL" id="BX284605">
    <property type="protein sequence ID" value="CCD62929.1"/>
    <property type="molecule type" value="Genomic_DNA"/>
</dbReference>
<comment type="cofactor">
    <cofactor evidence="2">
        <name>Ca(2+)</name>
        <dbReference type="ChEBI" id="CHEBI:29108"/>
    </cofactor>
</comment>
<dbReference type="Proteomes" id="UP000001940">
    <property type="component" value="Chromosome V"/>
</dbReference>
<reference evidence="3" key="3">
    <citation type="submission" date="2007-02" db="EMBL/GenBank/DDBJ databases">
        <title>C. elegans mitochondrial factor WAH-1 promotes phosphatidylserine externalization in apoptotic cells through phospholipid scramblase SCRM-1.</title>
        <authorList>
            <person name="Wang X."/>
            <person name="Xue D."/>
        </authorList>
    </citation>
    <scope>NUCLEOTIDE SEQUENCE</scope>
</reference>
<dbReference type="GeneID" id="182212"/>
<dbReference type="InterPro" id="IPR005552">
    <property type="entry name" value="Scramblase"/>
</dbReference>
<dbReference type="eggNOG" id="KOG0621">
    <property type="taxonomic scope" value="Eukaryota"/>
</dbReference>
<dbReference type="AlphaFoldDB" id="G5EG07"/>
<dbReference type="Pfam" id="PF03803">
    <property type="entry name" value="Scramblase"/>
    <property type="match status" value="1"/>
</dbReference>
<comment type="function">
    <text evidence="2">May mediate accelerated ATP-independent bidirectional transbilayer migration of phospholipids upon binding calcium ions that results in a loss of phospholipid asymmetry in the plasma membrane.</text>
</comment>
<dbReference type="KEGG" id="cel:CELE_C04E12.7"/>
<dbReference type="EMBL" id="EF445111">
    <property type="protein sequence ID" value="ABQ01578.1"/>
    <property type="molecule type" value="mRNA"/>
</dbReference>
<keyword evidence="5" id="KW-1185">Reference proteome</keyword>
<dbReference type="CTD" id="182212"/>
<comment type="similarity">
    <text evidence="1 2">Belongs to the phospholipid scramblase family.</text>
</comment>
<organism evidence="4 5">
    <name type="scientific">Caenorhabditis elegans</name>
    <dbReference type="NCBI Taxonomy" id="6239"/>
    <lineage>
        <taxon>Eukaryota</taxon>
        <taxon>Metazoa</taxon>
        <taxon>Ecdysozoa</taxon>
        <taxon>Nematoda</taxon>
        <taxon>Chromadorea</taxon>
        <taxon>Rhabditida</taxon>
        <taxon>Rhabditina</taxon>
        <taxon>Rhabditomorpha</taxon>
        <taxon>Rhabditoidea</taxon>
        <taxon>Rhabditidae</taxon>
        <taxon>Peloderinae</taxon>
        <taxon>Caenorhabditis</taxon>
    </lineage>
</organism>
<keyword evidence="2" id="KW-0106">Calcium</keyword>
<proteinExistence type="evidence at transcript level"/>
<dbReference type="SUPFAM" id="SSF54518">
    <property type="entry name" value="Tubby C-terminal domain-like"/>
    <property type="match status" value="1"/>
</dbReference>
<dbReference type="WormBase" id="C04E12.7">
    <property type="protein sequence ID" value="CE42317"/>
    <property type="gene ID" value="WBGene00015437"/>
    <property type="gene designation" value="scrm-3"/>
</dbReference>
<dbReference type="GO" id="GO:0017121">
    <property type="term" value="P:plasma membrane phospholipid scrambling"/>
    <property type="evidence" value="ECO:0000318"/>
    <property type="project" value="GO_Central"/>
</dbReference>
<dbReference type="PANTHER" id="PTHR23248">
    <property type="entry name" value="PHOSPHOLIPID SCRAMBLASE-RELATED"/>
    <property type="match status" value="1"/>
</dbReference>
<dbReference type="PRO" id="PR:G5EG07"/>
<dbReference type="OMA" id="LWKQTSH"/>
<dbReference type="HOGENOM" id="CLU_053024_2_0_1"/>
<keyword evidence="2" id="KW-0449">Lipoprotein</keyword>
<dbReference type="GO" id="GO:0005886">
    <property type="term" value="C:plasma membrane"/>
    <property type="evidence" value="ECO:0000318"/>
    <property type="project" value="GO_Central"/>
</dbReference>
<dbReference type="Bgee" id="WBGene00015437">
    <property type="expression patterns" value="Expressed in adult organism and 2 other cell types or tissues"/>
</dbReference>
<dbReference type="GO" id="GO:0017128">
    <property type="term" value="F:phospholipid scramblase activity"/>
    <property type="evidence" value="ECO:0000318"/>
    <property type="project" value="GO_Central"/>
</dbReference>
<gene>
    <name evidence="4 6" type="primary">scrm-3</name>
    <name evidence="3" type="synonym">SCRM-3</name>
    <name evidence="6" type="ORF">C04E12.7</name>
    <name evidence="4" type="ORF">CELE_C04E12.7</name>
</gene>
<protein>
    <recommendedName>
        <fullName evidence="2">Phospholipid scramblase</fullName>
    </recommendedName>
</protein>
<dbReference type="STRING" id="6239.C04E12.7.1"/>
<dbReference type="PaxDb" id="6239-C04E12.7"/>
<dbReference type="PANTHER" id="PTHR23248:SF63">
    <property type="entry name" value="PHOSPHOLIPID SCRAMBLASE"/>
    <property type="match status" value="1"/>
</dbReference>
<dbReference type="RefSeq" id="NP_503934.2">
    <property type="nucleotide sequence ID" value="NM_071533.4"/>
</dbReference>
<reference evidence="4" key="2">
    <citation type="submission" date="2003-03" db="EMBL/GenBank/DDBJ databases">
        <authorList>
            <person name="Sulson J.E."/>
            <person name="Waterston R."/>
        </authorList>
    </citation>
    <scope>NUCLEOTIDE SEQUENCE</scope>
    <source>
        <strain evidence="4">Bristol N2</strain>
    </source>
</reference>